<evidence type="ECO:0000256" key="1">
    <source>
        <dbReference type="SAM" id="MobiDB-lite"/>
    </source>
</evidence>
<gene>
    <name evidence="3" type="ORF">N0V87_003161</name>
</gene>
<proteinExistence type="predicted"/>
<feature type="compositionally biased region" description="Basic residues" evidence="1">
    <location>
        <begin position="552"/>
        <end position="562"/>
    </location>
</feature>
<feature type="compositionally biased region" description="Polar residues" evidence="1">
    <location>
        <begin position="267"/>
        <end position="287"/>
    </location>
</feature>
<keyword evidence="4" id="KW-1185">Reference proteome</keyword>
<evidence type="ECO:0000313" key="3">
    <source>
        <dbReference type="EMBL" id="KAJ4339463.1"/>
    </source>
</evidence>
<feature type="compositionally biased region" description="Acidic residues" evidence="1">
    <location>
        <begin position="112"/>
        <end position="124"/>
    </location>
</feature>
<feature type="region of interest" description="Disordered" evidence="1">
    <location>
        <begin position="255"/>
        <end position="318"/>
    </location>
</feature>
<feature type="region of interest" description="Disordered" evidence="1">
    <location>
        <begin position="518"/>
        <end position="562"/>
    </location>
</feature>
<protein>
    <recommendedName>
        <fullName evidence="2">DUF7607 domain-containing protein</fullName>
    </recommendedName>
</protein>
<evidence type="ECO:0000259" key="2">
    <source>
        <dbReference type="Pfam" id="PF24580"/>
    </source>
</evidence>
<reference evidence="3" key="1">
    <citation type="submission" date="2022-10" db="EMBL/GenBank/DDBJ databases">
        <title>Tapping the CABI collections for fungal endophytes: first genome assemblies for Collariella, Neodidymelliopsis, Ascochyta clinopodiicola, Didymella pomorum, Didymosphaeria variabile, Neocosmospora piperis and Neocucurbitaria cava.</title>
        <authorList>
            <person name="Hill R."/>
        </authorList>
    </citation>
    <scope>NUCLEOTIDE SEQUENCE</scope>
    <source>
        <strain evidence="3">IMI 360193</strain>
    </source>
</reference>
<name>A0A9W8X2H9_9PLEO</name>
<accession>A0A9W8X2H9</accession>
<dbReference type="InterPro" id="IPR056026">
    <property type="entry name" value="DUF7607"/>
</dbReference>
<dbReference type="Proteomes" id="UP001140562">
    <property type="component" value="Unassembled WGS sequence"/>
</dbReference>
<dbReference type="OrthoDB" id="3533395at2759"/>
<dbReference type="EMBL" id="JAPEUV010000022">
    <property type="protein sequence ID" value="KAJ4339463.1"/>
    <property type="molecule type" value="Genomic_DNA"/>
</dbReference>
<dbReference type="AlphaFoldDB" id="A0A9W8X2H9"/>
<dbReference type="Pfam" id="PF24580">
    <property type="entry name" value="DUF7607"/>
    <property type="match status" value="1"/>
</dbReference>
<feature type="region of interest" description="Disordered" evidence="1">
    <location>
        <begin position="13"/>
        <end position="40"/>
    </location>
</feature>
<organism evidence="3 4">
    <name type="scientific">Didymella glomerata</name>
    <dbReference type="NCBI Taxonomy" id="749621"/>
    <lineage>
        <taxon>Eukaryota</taxon>
        <taxon>Fungi</taxon>
        <taxon>Dikarya</taxon>
        <taxon>Ascomycota</taxon>
        <taxon>Pezizomycotina</taxon>
        <taxon>Dothideomycetes</taxon>
        <taxon>Pleosporomycetidae</taxon>
        <taxon>Pleosporales</taxon>
        <taxon>Pleosporineae</taxon>
        <taxon>Didymellaceae</taxon>
        <taxon>Didymella</taxon>
    </lineage>
</organism>
<feature type="region of interest" description="Disordered" evidence="1">
    <location>
        <begin position="96"/>
        <end position="135"/>
    </location>
</feature>
<feature type="domain" description="DUF7607" evidence="2">
    <location>
        <begin position="137"/>
        <end position="252"/>
    </location>
</feature>
<evidence type="ECO:0000313" key="4">
    <source>
        <dbReference type="Proteomes" id="UP001140562"/>
    </source>
</evidence>
<comment type="caution">
    <text evidence="3">The sequence shown here is derived from an EMBL/GenBank/DDBJ whole genome shotgun (WGS) entry which is preliminary data.</text>
</comment>
<sequence>MTLSTPTAAVRALQFDSEDSSTSSRQVHVPDAEGRKRRRITPINFVAAPSTGPSQIVHGIESGAPSAALSLQPGTWDFLAKWKDEDHDIAEDAQVEYYSDSSDGSPVALKDADEDDEEGEDVPPEEPATRPSKLGADRVIEIINDCIEKYAAAWKPGKGETTRKGEEGSTEVPVVYDADALWDQAHAAGKREELAEKYELEAEYYRQRLDRLCDEIAKDPGDTEAAIKTRCRNLEVTVELLERASWLQGIYRLLPDPSSDDESQSDGVQENDQAQTLAPQTSHQTQRPGMLSQIIDLGTPSNSDISDDEDAPLSNIPTSSLSIELSNKSGRVTKSRPVSSDPIVLESVEMSVHAEAEATPKVVRTRPPLGDAPEHASIASVSRWNWSQIEETQDRKRAVSRAIYEMNAEDREVIRQRLQKVGRTNMVREIPACIAMLSRGDKRMPGILPQDLPKIVRFTRLFLCWWLCGNLLQKDPSREELEELADCLQKRSPDPATFCDYVDTVLSTTFSVEALSKPTQPSQAEIIEISDDDEPPAPSLIRRKANVDKPGSVHKSKPVILD</sequence>